<organism evidence="1 2">
    <name type="scientific">Euplotes crassus</name>
    <dbReference type="NCBI Taxonomy" id="5936"/>
    <lineage>
        <taxon>Eukaryota</taxon>
        <taxon>Sar</taxon>
        <taxon>Alveolata</taxon>
        <taxon>Ciliophora</taxon>
        <taxon>Intramacronucleata</taxon>
        <taxon>Spirotrichea</taxon>
        <taxon>Hypotrichia</taxon>
        <taxon>Euplotida</taxon>
        <taxon>Euplotidae</taxon>
        <taxon>Moneuplotes</taxon>
    </lineage>
</organism>
<protein>
    <submittedName>
        <fullName evidence="1">Uncharacterized protein</fullName>
    </submittedName>
</protein>
<reference evidence="1" key="1">
    <citation type="submission" date="2023-07" db="EMBL/GenBank/DDBJ databases">
        <authorList>
            <consortium name="AG Swart"/>
            <person name="Singh M."/>
            <person name="Singh A."/>
            <person name="Seah K."/>
            <person name="Emmerich C."/>
        </authorList>
    </citation>
    <scope>NUCLEOTIDE SEQUENCE</scope>
    <source>
        <strain evidence="1">DP1</strain>
    </source>
</reference>
<gene>
    <name evidence="1" type="ORF">ECRASSUSDP1_LOCUS19926</name>
</gene>
<proteinExistence type="predicted"/>
<keyword evidence="2" id="KW-1185">Reference proteome</keyword>
<dbReference type="Proteomes" id="UP001295684">
    <property type="component" value="Unassembled WGS sequence"/>
</dbReference>
<accession>A0AAD2D2I3</accession>
<dbReference type="EMBL" id="CAMPGE010020263">
    <property type="protein sequence ID" value="CAI2378529.1"/>
    <property type="molecule type" value="Genomic_DNA"/>
</dbReference>
<sequence>MEDIISKEKNIESSLNDLMKNLSSYHQLNWSFLTWYVYFEPIVYPRDNESFSNYSKVEEIICNYTRKCREITKLQKACQNLEKISDLWIIGSKHRYKESIKIYNVYPLLSKVTRVLKFEELMIQRKWFQRIFVICNRTEEICFIDCIIMTKGFDLSKISESLQFGIKKLGFYLCADPERQDGFLNKFEIVFDSISKTNLRNSLKEIELTTSEKYEHFKDEMIQKYDLDHIKLKISHTRDY</sequence>
<evidence type="ECO:0000313" key="1">
    <source>
        <dbReference type="EMBL" id="CAI2378529.1"/>
    </source>
</evidence>
<comment type="caution">
    <text evidence="1">The sequence shown here is derived from an EMBL/GenBank/DDBJ whole genome shotgun (WGS) entry which is preliminary data.</text>
</comment>
<evidence type="ECO:0000313" key="2">
    <source>
        <dbReference type="Proteomes" id="UP001295684"/>
    </source>
</evidence>
<name>A0AAD2D2I3_EUPCR</name>
<dbReference type="AlphaFoldDB" id="A0AAD2D2I3"/>